<keyword evidence="1" id="KW-0812">Transmembrane</keyword>
<keyword evidence="1" id="KW-1133">Transmembrane helix</keyword>
<sequence length="115" mass="13418">MPKLWIHLEGFLIFILSLYFYMTTGYSLWLFFLLLLVPDVFMLGYIINARAGAVIYNIGHTYVLPGLVLFSSLFFQWELIHALALIWTAHIGMDRTIGYGLKYGTDFKHTHQQRI</sequence>
<dbReference type="AlphaFoldDB" id="A0A845DMM7"/>
<reference evidence="2 3" key="1">
    <citation type="submission" date="2019-11" db="EMBL/GenBank/DDBJ databases">
        <title>Genome sequences of 17 halophilic strains isolated from different environments.</title>
        <authorList>
            <person name="Furrow R.E."/>
        </authorList>
    </citation>
    <scope>NUCLEOTIDE SEQUENCE [LARGE SCALE GENOMIC DNA]</scope>
    <source>
        <strain evidence="2 3">22511_23_Filter</strain>
    </source>
</reference>
<dbReference type="RefSeq" id="WP_160835071.1">
    <property type="nucleotide sequence ID" value="NZ_WMET01000001.1"/>
</dbReference>
<dbReference type="EMBL" id="WMET01000001">
    <property type="protein sequence ID" value="MYL18613.1"/>
    <property type="molecule type" value="Genomic_DNA"/>
</dbReference>
<proteinExistence type="predicted"/>
<name>A0A845DMM7_9BACI</name>
<organism evidence="2 3">
    <name type="scientific">Halobacillus litoralis</name>
    <dbReference type="NCBI Taxonomy" id="45668"/>
    <lineage>
        <taxon>Bacteria</taxon>
        <taxon>Bacillati</taxon>
        <taxon>Bacillota</taxon>
        <taxon>Bacilli</taxon>
        <taxon>Bacillales</taxon>
        <taxon>Bacillaceae</taxon>
        <taxon>Halobacillus</taxon>
    </lineage>
</organism>
<evidence type="ECO:0000313" key="3">
    <source>
        <dbReference type="Proteomes" id="UP000460949"/>
    </source>
</evidence>
<evidence type="ECO:0000313" key="2">
    <source>
        <dbReference type="EMBL" id="MYL18613.1"/>
    </source>
</evidence>
<dbReference type="InterPro" id="IPR025356">
    <property type="entry name" value="DUF4260"/>
</dbReference>
<protein>
    <submittedName>
        <fullName evidence="2">DUF4260 family protein</fullName>
    </submittedName>
</protein>
<dbReference type="Proteomes" id="UP000460949">
    <property type="component" value="Unassembled WGS sequence"/>
</dbReference>
<evidence type="ECO:0000256" key="1">
    <source>
        <dbReference type="SAM" id="Phobius"/>
    </source>
</evidence>
<comment type="caution">
    <text evidence="2">The sequence shown here is derived from an EMBL/GenBank/DDBJ whole genome shotgun (WGS) entry which is preliminary data.</text>
</comment>
<dbReference type="Pfam" id="PF14079">
    <property type="entry name" value="DUF4260"/>
    <property type="match status" value="1"/>
</dbReference>
<gene>
    <name evidence="2" type="ORF">GLW04_01855</name>
</gene>
<feature type="transmembrane region" description="Helical" evidence="1">
    <location>
        <begin position="28"/>
        <end position="47"/>
    </location>
</feature>
<accession>A0A845DMM7</accession>
<feature type="transmembrane region" description="Helical" evidence="1">
    <location>
        <begin position="5"/>
        <end position="22"/>
    </location>
</feature>
<keyword evidence="1" id="KW-0472">Membrane</keyword>